<comment type="caution">
    <text evidence="1">The sequence shown here is derived from an EMBL/GenBank/DDBJ whole genome shotgun (WGS) entry which is preliminary data.</text>
</comment>
<accession>A0ABT4UR95</accession>
<dbReference type="RefSeq" id="WP_270946809.1">
    <property type="nucleotide sequence ID" value="NZ_JAQGLA010000002.1"/>
</dbReference>
<keyword evidence="2" id="KW-1185">Reference proteome</keyword>
<dbReference type="EMBL" id="JAQGLA010000002">
    <property type="protein sequence ID" value="MDA3624245.1"/>
    <property type="molecule type" value="Genomic_DNA"/>
</dbReference>
<gene>
    <name evidence="1" type="ORF">OU415_02285</name>
</gene>
<reference evidence="1 2" key="1">
    <citation type="submission" date="2022-11" db="EMBL/GenBank/DDBJ databases">
        <title>Draft genome sequence of Saccharopolyspora sp. WRP15-2 isolated from rhizosphere soils of wild rice in Thailand.</title>
        <authorList>
            <person name="Duangmal K."/>
            <person name="Kammanee S."/>
            <person name="Muangham S."/>
        </authorList>
    </citation>
    <scope>NUCLEOTIDE SEQUENCE [LARGE SCALE GENOMIC DNA]</scope>
    <source>
        <strain evidence="1 2">WRP15-2</strain>
    </source>
</reference>
<protein>
    <submittedName>
        <fullName evidence="1">Uncharacterized protein</fullName>
    </submittedName>
</protein>
<evidence type="ECO:0000313" key="1">
    <source>
        <dbReference type="EMBL" id="MDA3624245.1"/>
    </source>
</evidence>
<organism evidence="1 2">
    <name type="scientific">Saccharopolyspora oryzae</name>
    <dbReference type="NCBI Taxonomy" id="2997343"/>
    <lineage>
        <taxon>Bacteria</taxon>
        <taxon>Bacillati</taxon>
        <taxon>Actinomycetota</taxon>
        <taxon>Actinomycetes</taxon>
        <taxon>Pseudonocardiales</taxon>
        <taxon>Pseudonocardiaceae</taxon>
        <taxon>Saccharopolyspora</taxon>
    </lineage>
</organism>
<dbReference type="Proteomes" id="UP001210380">
    <property type="component" value="Unassembled WGS sequence"/>
</dbReference>
<name>A0ABT4UR95_9PSEU</name>
<proteinExistence type="predicted"/>
<sequence length="337" mass="36837">MAVSLDDFAPFDAGSGADVAEAEWRKMMGHTRDDGVIARRTAPVDGESPNELEIYANSTGMNVKAKPGEVWIQGHWGECTFEKTLAITAANPTNPRIDRVVARADFVNNRVELDVLTGTPSTSPVAPSMAQNSSIWEIPMAQVRVDAGVTTIAANKVTDERRRRGVGVFNHFDPPLYYEGSTFGSLNENVVNLGSGSAKYCRWFIVGKILQVRYDFRWGPTESEWFGGTGRIFTKLPAGLKAAPTGDHRLPAHLWTHSRDPKGTGAFTDRDWLGTALVPWASERVFPFFPLSESNCRITWMRIDHEVSSSPAVPDVGGLDAFPEGGSLVISGTLEVQ</sequence>
<evidence type="ECO:0000313" key="2">
    <source>
        <dbReference type="Proteomes" id="UP001210380"/>
    </source>
</evidence>